<evidence type="ECO:0000256" key="4">
    <source>
        <dbReference type="ARBA" id="ARBA00023163"/>
    </source>
</evidence>
<dbReference type="Proteomes" id="UP000479639">
    <property type="component" value="Unassembled WGS sequence"/>
</dbReference>
<organism evidence="6 7">
    <name type="scientific">Adlercreutzia muris</name>
    <dbReference type="NCBI Taxonomy" id="1796610"/>
    <lineage>
        <taxon>Bacteria</taxon>
        <taxon>Bacillati</taxon>
        <taxon>Actinomycetota</taxon>
        <taxon>Coriobacteriia</taxon>
        <taxon>Eggerthellales</taxon>
        <taxon>Eggerthellaceae</taxon>
        <taxon>Adlercreutzia</taxon>
    </lineage>
</organism>
<keyword evidence="7" id="KW-1185">Reference proteome</keyword>
<evidence type="ECO:0000256" key="1">
    <source>
        <dbReference type="ARBA" id="ARBA00009437"/>
    </source>
</evidence>
<sequence length="295" mass="33011">MDTRVFAYVAKLADTGSYARAARELFITKQGLASAIERLERSLNVPLFEADHKGVRLTEYGEVFCAFSRAFLDRQKAMSEEIELLRRREERSVTLAASTGLFNVITREDICAFDEENAFGASVEILRAVLDGDCEAMLLEKACDFALLNDPIQNERIASVPLHRDSMFFWVDAAHALAQRKTPRLADAAGCEVACLSPDEYVSLAPVVERLRTEAPDCRIFYADQMIEVLERALERRALAITVRSHVGSFPHEGFVGVPIEDASWGFSIAYRCDRSLSLWDEAFLAHLSSLAVFC</sequence>
<evidence type="ECO:0000259" key="5">
    <source>
        <dbReference type="PROSITE" id="PS50931"/>
    </source>
</evidence>
<dbReference type="CDD" id="cd05466">
    <property type="entry name" value="PBP2_LTTR_substrate"/>
    <property type="match status" value="1"/>
</dbReference>
<dbReference type="Pfam" id="PF03466">
    <property type="entry name" value="LysR_substrate"/>
    <property type="match status" value="1"/>
</dbReference>
<comment type="caution">
    <text evidence="6">The sequence shown here is derived from an EMBL/GenBank/DDBJ whole genome shotgun (WGS) entry which is preliminary data.</text>
</comment>
<proteinExistence type="inferred from homology"/>
<dbReference type="EMBL" id="WAJS01000021">
    <property type="protein sequence ID" value="KAB1645897.1"/>
    <property type="molecule type" value="Genomic_DNA"/>
</dbReference>
<evidence type="ECO:0000256" key="2">
    <source>
        <dbReference type="ARBA" id="ARBA00023015"/>
    </source>
</evidence>
<dbReference type="PANTHER" id="PTHR30346:SF28">
    <property type="entry name" value="HTH-TYPE TRANSCRIPTIONAL REGULATOR CYNR"/>
    <property type="match status" value="1"/>
</dbReference>
<dbReference type="InterPro" id="IPR036388">
    <property type="entry name" value="WH-like_DNA-bd_sf"/>
</dbReference>
<dbReference type="InterPro" id="IPR005119">
    <property type="entry name" value="LysR_subst-bd"/>
</dbReference>
<dbReference type="Pfam" id="PF00126">
    <property type="entry name" value="HTH_1"/>
    <property type="match status" value="1"/>
</dbReference>
<dbReference type="AlphaFoldDB" id="A0A7C8BR85"/>
<evidence type="ECO:0000256" key="3">
    <source>
        <dbReference type="ARBA" id="ARBA00023125"/>
    </source>
</evidence>
<feature type="domain" description="HTH lysR-type" evidence="5">
    <location>
        <begin position="1"/>
        <end position="58"/>
    </location>
</feature>
<gene>
    <name evidence="6" type="ORF">F8D48_07620</name>
</gene>
<dbReference type="InterPro" id="IPR036390">
    <property type="entry name" value="WH_DNA-bd_sf"/>
</dbReference>
<protein>
    <submittedName>
        <fullName evidence="6">LysR family transcriptional regulator</fullName>
    </submittedName>
</protein>
<name>A0A7C8BR85_9ACTN</name>
<evidence type="ECO:0000313" key="6">
    <source>
        <dbReference type="EMBL" id="KAB1645897.1"/>
    </source>
</evidence>
<dbReference type="PANTHER" id="PTHR30346">
    <property type="entry name" value="TRANSCRIPTIONAL DUAL REGULATOR HCAR-RELATED"/>
    <property type="match status" value="1"/>
</dbReference>
<dbReference type="SUPFAM" id="SSF53850">
    <property type="entry name" value="Periplasmic binding protein-like II"/>
    <property type="match status" value="1"/>
</dbReference>
<reference evidence="6 7" key="1">
    <citation type="submission" date="2019-09" db="EMBL/GenBank/DDBJ databases">
        <title>Whole genome shotgun sequencing (WGS) of Ellagibacter isourolithinifaciens DSM 104140(T) and Adlercreutzia muris DSM 29508(T).</title>
        <authorList>
            <person name="Stoll D.A."/>
            <person name="Danylec N."/>
            <person name="Huch M."/>
        </authorList>
    </citation>
    <scope>NUCLEOTIDE SEQUENCE [LARGE SCALE GENOMIC DNA]</scope>
    <source>
        <strain evidence="6 7">DSM 29508</strain>
    </source>
</reference>
<dbReference type="RefSeq" id="WP_151430929.1">
    <property type="nucleotide sequence ID" value="NZ_JANJZI010000006.1"/>
</dbReference>
<accession>A0A7C8BR85</accession>
<keyword evidence="4" id="KW-0804">Transcription</keyword>
<dbReference type="SUPFAM" id="SSF46785">
    <property type="entry name" value="Winged helix' DNA-binding domain"/>
    <property type="match status" value="1"/>
</dbReference>
<evidence type="ECO:0000313" key="7">
    <source>
        <dbReference type="Proteomes" id="UP000479639"/>
    </source>
</evidence>
<dbReference type="GO" id="GO:0003677">
    <property type="term" value="F:DNA binding"/>
    <property type="evidence" value="ECO:0007669"/>
    <property type="project" value="UniProtKB-KW"/>
</dbReference>
<dbReference type="Gene3D" id="1.10.10.10">
    <property type="entry name" value="Winged helix-like DNA-binding domain superfamily/Winged helix DNA-binding domain"/>
    <property type="match status" value="1"/>
</dbReference>
<dbReference type="GO" id="GO:0003700">
    <property type="term" value="F:DNA-binding transcription factor activity"/>
    <property type="evidence" value="ECO:0007669"/>
    <property type="project" value="InterPro"/>
</dbReference>
<comment type="similarity">
    <text evidence="1">Belongs to the LysR transcriptional regulatory family.</text>
</comment>
<keyword evidence="3" id="KW-0238">DNA-binding</keyword>
<keyword evidence="2" id="KW-0805">Transcription regulation</keyword>
<dbReference type="Gene3D" id="3.40.190.290">
    <property type="match status" value="1"/>
</dbReference>
<dbReference type="PROSITE" id="PS50931">
    <property type="entry name" value="HTH_LYSR"/>
    <property type="match status" value="1"/>
</dbReference>
<dbReference type="InterPro" id="IPR000847">
    <property type="entry name" value="LysR_HTH_N"/>
</dbReference>
<dbReference type="GO" id="GO:0032993">
    <property type="term" value="C:protein-DNA complex"/>
    <property type="evidence" value="ECO:0007669"/>
    <property type="project" value="TreeGrafter"/>
</dbReference>